<dbReference type="InterPro" id="IPR026444">
    <property type="entry name" value="Secre_tail"/>
</dbReference>
<evidence type="ECO:0000256" key="1">
    <source>
        <dbReference type="ARBA" id="ARBA00006865"/>
    </source>
</evidence>
<dbReference type="Gene3D" id="2.60.40.4070">
    <property type="match status" value="1"/>
</dbReference>
<dbReference type="InterPro" id="IPR013320">
    <property type="entry name" value="ConA-like_dom_sf"/>
</dbReference>
<dbReference type="Gene3D" id="2.60.120.430">
    <property type="entry name" value="Galactose-binding lectin"/>
    <property type="match status" value="1"/>
</dbReference>
<sequence>AQVGALIWEDDFSDLDNWIRITGNGSWGWGNGELEFYSENNVDVTEIPGETGNMALRITARQESGPGIVDQWGNPLYYTSGKLISKSFVTIRYGMIETRVRIPDLDLGGWPAVWLLGNANYAWPRCGELDMMEMGTTQAFRDLHDGHNGGNGLDNSTVNESVSANAIFYSDDAVTPENPSGAASISWDPDDDYCRPYYSYTPGLVERFLTYRMYWDQDSLRFTVIDDEVEYDLYEYALSISEVSDEFTRPFYLIANLAIGGVFTDAYNLGDPGSGDPVSMPFPAEMYIDYIRVYEWNGRGEVNLGPPAFESGTFGVYTDETPTSGGLTPGVSSEIYVWEGTLTDGTIPPYEGDNVLSWQTAGRGWFGAGIMSMQPLNLFDFGEGHLKFRIKIPANVTFKIGIIDAWGNQQYVEFPAYVTTYGLARDGEWGQAAIPVIDIRGLAIDLRMLSYAFVILEEHGTACEFALDDIYWDDGVTTGVEDGELAAGPGLRLFSNVPNPFNAITEIRFEMPEAGIYDLTVYDVAGRRVTGFSGIGEAGINTLHWNGRNDRGTGVGSGVYYYRLETGTGSATRTMVLVR</sequence>
<gene>
    <name evidence="3" type="ORF">ENO08_03855</name>
</gene>
<dbReference type="EMBL" id="DSEC01000270">
    <property type="protein sequence ID" value="HER43574.1"/>
    <property type="molecule type" value="Genomic_DNA"/>
</dbReference>
<dbReference type="SUPFAM" id="SSF49899">
    <property type="entry name" value="Concanavalin A-like lectins/glucanases"/>
    <property type="match status" value="1"/>
</dbReference>
<dbReference type="Gene3D" id="2.60.120.200">
    <property type="match status" value="1"/>
</dbReference>
<organism evidence="3">
    <name type="scientific">Eiseniibacteriota bacterium</name>
    <dbReference type="NCBI Taxonomy" id="2212470"/>
    <lineage>
        <taxon>Bacteria</taxon>
        <taxon>Candidatus Eiseniibacteriota</taxon>
    </lineage>
</organism>
<dbReference type="PANTHER" id="PTHR10963:SF55">
    <property type="entry name" value="GLYCOSIDE HYDROLASE FAMILY 16 PROTEIN"/>
    <property type="match status" value="1"/>
</dbReference>
<dbReference type="NCBIfam" id="TIGR04183">
    <property type="entry name" value="Por_Secre_tail"/>
    <property type="match status" value="1"/>
</dbReference>
<comment type="caution">
    <text evidence="3">The sequence shown here is derived from an EMBL/GenBank/DDBJ whole genome shotgun (WGS) entry which is preliminary data.</text>
</comment>
<reference evidence="3" key="1">
    <citation type="journal article" date="2020" name="mSystems">
        <title>Genome- and Community-Level Interaction Insights into Carbon Utilization and Element Cycling Functions of Hydrothermarchaeota in Hydrothermal Sediment.</title>
        <authorList>
            <person name="Zhou Z."/>
            <person name="Liu Y."/>
            <person name="Xu W."/>
            <person name="Pan J."/>
            <person name="Luo Z.H."/>
            <person name="Li M."/>
        </authorList>
    </citation>
    <scope>NUCLEOTIDE SEQUENCE [LARGE SCALE GENOMIC DNA]</scope>
    <source>
        <strain evidence="3">SpSt-1233</strain>
    </source>
</reference>
<dbReference type="InterPro" id="IPR000757">
    <property type="entry name" value="Beta-glucanase-like"/>
</dbReference>
<dbReference type="GO" id="GO:0004553">
    <property type="term" value="F:hydrolase activity, hydrolyzing O-glycosyl compounds"/>
    <property type="evidence" value="ECO:0007669"/>
    <property type="project" value="InterPro"/>
</dbReference>
<evidence type="ECO:0000259" key="2">
    <source>
        <dbReference type="PROSITE" id="PS51762"/>
    </source>
</evidence>
<name>A0A7V2AUS0_UNCEI</name>
<dbReference type="PANTHER" id="PTHR10963">
    <property type="entry name" value="GLYCOSYL HYDROLASE-RELATED"/>
    <property type="match status" value="1"/>
</dbReference>
<dbReference type="GO" id="GO:0005975">
    <property type="term" value="P:carbohydrate metabolic process"/>
    <property type="evidence" value="ECO:0007669"/>
    <property type="project" value="InterPro"/>
</dbReference>
<protein>
    <submittedName>
        <fullName evidence="3">T9SS type A sorting domain-containing protein</fullName>
    </submittedName>
</protein>
<dbReference type="CDD" id="cd08023">
    <property type="entry name" value="GH16_laminarinase_like"/>
    <property type="match status" value="1"/>
</dbReference>
<dbReference type="PROSITE" id="PS51762">
    <property type="entry name" value="GH16_2"/>
    <property type="match status" value="1"/>
</dbReference>
<evidence type="ECO:0000313" key="3">
    <source>
        <dbReference type="EMBL" id="HER43574.1"/>
    </source>
</evidence>
<accession>A0A7V2AUS0</accession>
<comment type="similarity">
    <text evidence="1">Belongs to the glycosyl hydrolase 16 family.</text>
</comment>
<feature type="domain" description="GH16" evidence="2">
    <location>
        <begin position="6"/>
        <end position="299"/>
    </location>
</feature>
<dbReference type="InterPro" id="IPR050546">
    <property type="entry name" value="Glycosyl_Hydrlase_16"/>
</dbReference>
<dbReference type="AlphaFoldDB" id="A0A7V2AUS0"/>
<feature type="non-terminal residue" evidence="3">
    <location>
        <position position="1"/>
    </location>
</feature>
<dbReference type="Proteomes" id="UP000886069">
    <property type="component" value="Unassembled WGS sequence"/>
</dbReference>
<proteinExistence type="inferred from homology"/>